<dbReference type="GO" id="GO:0030125">
    <property type="term" value="C:clathrin vesicle coat"/>
    <property type="evidence" value="ECO:0007669"/>
    <property type="project" value="TreeGrafter"/>
</dbReference>
<feature type="domain" description="NECAP PHear" evidence="2">
    <location>
        <begin position="10"/>
        <end position="174"/>
    </location>
</feature>
<dbReference type="EMBL" id="CP017554">
    <property type="protein sequence ID" value="AOW02049.1"/>
    <property type="molecule type" value="Genomic_DNA"/>
</dbReference>
<dbReference type="Proteomes" id="UP000182444">
    <property type="component" value="Chromosome 1B"/>
</dbReference>
<proteinExistence type="predicted"/>
<organism evidence="3 4">
    <name type="scientific">Yarrowia lipolytica</name>
    <name type="common">Candida lipolytica</name>
    <dbReference type="NCBI Taxonomy" id="4952"/>
    <lineage>
        <taxon>Eukaryota</taxon>
        <taxon>Fungi</taxon>
        <taxon>Dikarya</taxon>
        <taxon>Ascomycota</taxon>
        <taxon>Saccharomycotina</taxon>
        <taxon>Dipodascomycetes</taxon>
        <taxon>Dipodascales</taxon>
        <taxon>Dipodascales incertae sedis</taxon>
        <taxon>Yarrowia</taxon>
    </lineage>
</organism>
<dbReference type="RefSeq" id="XP_501200.2">
    <property type="nucleotide sequence ID" value="XM_501200.3"/>
</dbReference>
<feature type="region of interest" description="Disordered" evidence="1">
    <location>
        <begin position="158"/>
        <end position="195"/>
    </location>
</feature>
<dbReference type="KEGG" id="yli:2907051"/>
<evidence type="ECO:0000256" key="1">
    <source>
        <dbReference type="SAM" id="MobiDB-lite"/>
    </source>
</evidence>
<evidence type="ECO:0000313" key="4">
    <source>
        <dbReference type="Proteomes" id="UP000182444"/>
    </source>
</evidence>
<evidence type="ECO:0000259" key="2">
    <source>
        <dbReference type="Pfam" id="PF07933"/>
    </source>
</evidence>
<dbReference type="eggNOG" id="KOG2500">
    <property type="taxonomic scope" value="Eukaryota"/>
</dbReference>
<dbReference type="CDD" id="cd13228">
    <property type="entry name" value="PHear_NECAP"/>
    <property type="match status" value="1"/>
</dbReference>
<dbReference type="FunFam" id="2.30.29.30:FF:000465">
    <property type="entry name" value="Adaptin ear-binding coat-associated protein 2"/>
    <property type="match status" value="1"/>
</dbReference>
<dbReference type="PANTHER" id="PTHR12847">
    <property type="entry name" value="ATP-BINDING CASSETTE ABC TRANSPORTER-RELATED"/>
    <property type="match status" value="1"/>
</dbReference>
<dbReference type="PANTHER" id="PTHR12847:SF9">
    <property type="entry name" value="NECAP-LIKE PROTEIN CG9132"/>
    <property type="match status" value="1"/>
</dbReference>
<dbReference type="VEuPathDB" id="FungiDB:YALI1_B28511g"/>
<dbReference type="Pfam" id="PF07933">
    <property type="entry name" value="DUF1681"/>
    <property type="match status" value="1"/>
</dbReference>
<dbReference type="GeneID" id="2907051"/>
<dbReference type="VEuPathDB" id="FungiDB:YALI0_B21912g"/>
<dbReference type="GO" id="GO:0006897">
    <property type="term" value="P:endocytosis"/>
    <property type="evidence" value="ECO:0007669"/>
    <property type="project" value="InterPro"/>
</dbReference>
<feature type="compositionally biased region" description="Acidic residues" evidence="1">
    <location>
        <begin position="174"/>
        <end position="188"/>
    </location>
</feature>
<dbReference type="Gene3D" id="2.30.29.30">
    <property type="entry name" value="Pleckstrin-homology domain (PH domain)/Phosphotyrosine-binding domain (PTB)"/>
    <property type="match status" value="1"/>
</dbReference>
<dbReference type="InterPro" id="IPR011993">
    <property type="entry name" value="PH-like_dom_sf"/>
</dbReference>
<dbReference type="InterPro" id="IPR012466">
    <property type="entry name" value="NECAP_PHear"/>
</dbReference>
<gene>
    <name evidence="3" type="ORF">YALI1_B28511g</name>
</gene>
<protein>
    <recommendedName>
        <fullName evidence="2">NECAP PHear domain-containing protein</fullName>
    </recommendedName>
</protein>
<reference evidence="3 4" key="1">
    <citation type="journal article" date="2016" name="PLoS ONE">
        <title>Sequence Assembly of Yarrowia lipolytica Strain W29/CLIB89 Shows Transposable Element Diversity.</title>
        <authorList>
            <person name="Magnan C."/>
            <person name="Yu J."/>
            <person name="Chang I."/>
            <person name="Jahn E."/>
            <person name="Kanomata Y."/>
            <person name="Wu J."/>
            <person name="Zeller M."/>
            <person name="Oakes M."/>
            <person name="Baldi P."/>
            <person name="Sandmeyer S."/>
        </authorList>
    </citation>
    <scope>NUCLEOTIDE SEQUENCE [LARGE SCALE GENOMIC DNA]</scope>
    <source>
        <strain evidence="4">CLIB89(W29)</strain>
    </source>
</reference>
<name>A0A1D8N8X6_YARLL</name>
<dbReference type="SUPFAM" id="SSF50729">
    <property type="entry name" value="PH domain-like"/>
    <property type="match status" value="1"/>
</dbReference>
<evidence type="ECO:0000313" key="3">
    <source>
        <dbReference type="EMBL" id="AOW02049.1"/>
    </source>
</evidence>
<dbReference type="AlphaFoldDB" id="A0A1D8N8X6"/>
<accession>A0A1D8N8X6</accession>
<sequence>MSRYCGPSATDTVYIYQIPPLKSAKAGYLSADWPLESPIWTGSLEVVETEVQNKEETNNVECSIVLKDTKTDEIFAQAPYHVDGSGLTPVSDSSRYHAIRVQGEGGQTAILGLGFPDRSAGFDFNVALQDFRKHATPIEVSKKSYKLPDKVVDEPAADVAIPILAPPPRRATMEEEEEEEEEDDDDFGDFVGDNQ</sequence>